<dbReference type="Gene3D" id="3.40.50.2000">
    <property type="entry name" value="Glycogen Phosphorylase B"/>
    <property type="match status" value="2"/>
</dbReference>
<dbReference type="PANTHER" id="PTHR48045:SF20">
    <property type="entry name" value="UDP-RHAMNOSE:RHAMNOSYLTRANSFERASE 1"/>
    <property type="match status" value="1"/>
</dbReference>
<dbReference type="AlphaFoldDB" id="A0AAD5F1Q5"/>
<organism evidence="1 2">
    <name type="scientific">Prunus dulcis</name>
    <name type="common">Almond</name>
    <name type="synonym">Amygdalus dulcis</name>
    <dbReference type="NCBI Taxonomy" id="3755"/>
    <lineage>
        <taxon>Eukaryota</taxon>
        <taxon>Viridiplantae</taxon>
        <taxon>Streptophyta</taxon>
        <taxon>Embryophyta</taxon>
        <taxon>Tracheophyta</taxon>
        <taxon>Spermatophyta</taxon>
        <taxon>Magnoliopsida</taxon>
        <taxon>eudicotyledons</taxon>
        <taxon>Gunneridae</taxon>
        <taxon>Pentapetalae</taxon>
        <taxon>rosids</taxon>
        <taxon>fabids</taxon>
        <taxon>Rosales</taxon>
        <taxon>Rosaceae</taxon>
        <taxon>Amygdaloideae</taxon>
        <taxon>Amygdaleae</taxon>
        <taxon>Prunus</taxon>
    </lineage>
</organism>
<dbReference type="EMBL" id="JAJFAZ020000001">
    <property type="protein sequence ID" value="KAI5350431.1"/>
    <property type="molecule type" value="Genomic_DNA"/>
</dbReference>
<dbReference type="PANTHER" id="PTHR48045">
    <property type="entry name" value="UDP-GLYCOSYLTRANSFERASE 72B1"/>
    <property type="match status" value="1"/>
</dbReference>
<proteinExistence type="predicted"/>
<gene>
    <name evidence="1" type="ORF">L3X38_003322</name>
</gene>
<accession>A0AAD5F1Q5</accession>
<evidence type="ECO:0000313" key="2">
    <source>
        <dbReference type="Proteomes" id="UP001054821"/>
    </source>
</evidence>
<sequence length="118" mass="13013">MSKWLDRQLKGLVVYVGFGSEAMPSQEEITTIAIGLELGGGGIDFGRPLVLLTMSNDQGLNARLLNDRKIGYSIPRDEKDGSFTSNLVVESLKLVIEMKEGKIYRDKAKELKPASKKV</sequence>
<comment type="caution">
    <text evidence="1">The sequence shown here is derived from an EMBL/GenBank/DDBJ whole genome shotgun (WGS) entry which is preliminary data.</text>
</comment>
<keyword evidence="2" id="KW-1185">Reference proteome</keyword>
<name>A0AAD5F1Q5_PRUDU</name>
<evidence type="ECO:0000313" key="1">
    <source>
        <dbReference type="EMBL" id="KAI5350431.1"/>
    </source>
</evidence>
<reference evidence="1 2" key="1">
    <citation type="journal article" date="2022" name="G3 (Bethesda)">
        <title>Whole-genome sequence and methylome profiling of the almond [Prunus dulcis (Mill.) D.A. Webb] cultivar 'Nonpareil'.</title>
        <authorList>
            <person name="D'Amico-Willman K.M."/>
            <person name="Ouma W.Z."/>
            <person name="Meulia T."/>
            <person name="Sideli G.M."/>
            <person name="Gradziel T.M."/>
            <person name="Fresnedo-Ramirez J."/>
        </authorList>
    </citation>
    <scope>NUCLEOTIDE SEQUENCE [LARGE SCALE GENOMIC DNA]</scope>
    <source>
        <strain evidence="1">Clone GOH B32 T37-40</strain>
    </source>
</reference>
<protein>
    <submittedName>
        <fullName evidence="1">Uncharacterized protein</fullName>
    </submittedName>
</protein>
<dbReference type="SUPFAM" id="SSF53756">
    <property type="entry name" value="UDP-Glycosyltransferase/glycogen phosphorylase"/>
    <property type="match status" value="1"/>
</dbReference>
<dbReference type="Proteomes" id="UP001054821">
    <property type="component" value="Chromosome 1"/>
</dbReference>